<evidence type="ECO:0008006" key="3">
    <source>
        <dbReference type="Google" id="ProtNLM"/>
    </source>
</evidence>
<dbReference type="AlphaFoldDB" id="A0A383CMS6"/>
<dbReference type="EMBL" id="UINC01210102">
    <property type="protein sequence ID" value="SVE33414.1"/>
    <property type="molecule type" value="Genomic_DNA"/>
</dbReference>
<evidence type="ECO:0000256" key="1">
    <source>
        <dbReference type="SAM" id="MobiDB-lite"/>
    </source>
</evidence>
<organism evidence="2">
    <name type="scientific">marine metagenome</name>
    <dbReference type="NCBI Taxonomy" id="408172"/>
    <lineage>
        <taxon>unclassified sequences</taxon>
        <taxon>metagenomes</taxon>
        <taxon>ecological metagenomes</taxon>
    </lineage>
</organism>
<protein>
    <recommendedName>
        <fullName evidence="3">Ribbon-helix-helix protein CopG domain-containing protein</fullName>
    </recommendedName>
</protein>
<accession>A0A383CMS6</accession>
<feature type="region of interest" description="Disordered" evidence="1">
    <location>
        <begin position="1"/>
        <end position="21"/>
    </location>
</feature>
<feature type="compositionally biased region" description="Basic and acidic residues" evidence="1">
    <location>
        <begin position="7"/>
        <end position="21"/>
    </location>
</feature>
<gene>
    <name evidence="2" type="ORF">METZ01_LOCUS486268</name>
</gene>
<reference evidence="2" key="1">
    <citation type="submission" date="2018-05" db="EMBL/GenBank/DDBJ databases">
        <authorList>
            <person name="Lanie J.A."/>
            <person name="Ng W.-L."/>
            <person name="Kazmierczak K.M."/>
            <person name="Andrzejewski T.M."/>
            <person name="Davidsen T.M."/>
            <person name="Wayne K.J."/>
            <person name="Tettelin H."/>
            <person name="Glass J.I."/>
            <person name="Rusch D."/>
            <person name="Podicherti R."/>
            <person name="Tsui H.-C.T."/>
            <person name="Winkler M.E."/>
        </authorList>
    </citation>
    <scope>NUCLEOTIDE SEQUENCE</scope>
</reference>
<name>A0A383CMS6_9ZZZZ</name>
<proteinExistence type="predicted"/>
<sequence>MTITDPRLARETTRVPRRSDYEKRPVLSATIHPDIKLTLIAISDRTGMSVSQVTDEVLYTGLVEMQELHEHEE</sequence>
<evidence type="ECO:0000313" key="2">
    <source>
        <dbReference type="EMBL" id="SVE33414.1"/>
    </source>
</evidence>